<reference evidence="4 5" key="1">
    <citation type="submission" date="2019-06" db="EMBL/GenBank/DDBJ databases">
        <title>Sequencing the genomes of 1000 actinobacteria strains.</title>
        <authorList>
            <person name="Klenk H.-P."/>
        </authorList>
    </citation>
    <scope>NUCLEOTIDE SEQUENCE [LARGE SCALE GENOMIC DNA]</scope>
    <source>
        <strain evidence="4 5">DSM 102200</strain>
    </source>
</reference>
<gene>
    <name evidence="4" type="ORF">FB559_7923</name>
</gene>
<evidence type="ECO:0000313" key="5">
    <source>
        <dbReference type="Proteomes" id="UP000316096"/>
    </source>
</evidence>
<dbReference type="Pfam" id="PF13649">
    <property type="entry name" value="Methyltransf_25"/>
    <property type="match status" value="1"/>
</dbReference>
<keyword evidence="2 4" id="KW-0808">Transferase</keyword>
<proteinExistence type="predicted"/>
<dbReference type="Gene3D" id="3.40.50.150">
    <property type="entry name" value="Vaccinia Virus protein VP39"/>
    <property type="match status" value="1"/>
</dbReference>
<dbReference type="SUPFAM" id="SSF53335">
    <property type="entry name" value="S-adenosyl-L-methionine-dependent methyltransferases"/>
    <property type="match status" value="1"/>
</dbReference>
<evidence type="ECO:0000259" key="3">
    <source>
        <dbReference type="Pfam" id="PF13649"/>
    </source>
</evidence>
<dbReference type="Proteomes" id="UP000316096">
    <property type="component" value="Unassembled WGS sequence"/>
</dbReference>
<dbReference type="PANTHER" id="PTHR43861:SF1">
    <property type="entry name" value="TRANS-ACONITATE 2-METHYLTRANSFERASE"/>
    <property type="match status" value="1"/>
</dbReference>
<feature type="domain" description="Methyltransferase" evidence="3">
    <location>
        <begin position="38"/>
        <end position="131"/>
    </location>
</feature>
<evidence type="ECO:0000313" key="4">
    <source>
        <dbReference type="EMBL" id="TQL90614.1"/>
    </source>
</evidence>
<comment type="caution">
    <text evidence="4">The sequence shown here is derived from an EMBL/GenBank/DDBJ whole genome shotgun (WGS) entry which is preliminary data.</text>
</comment>
<dbReference type="GO" id="GO:0008168">
    <property type="term" value="F:methyltransferase activity"/>
    <property type="evidence" value="ECO:0007669"/>
    <property type="project" value="UniProtKB-KW"/>
</dbReference>
<dbReference type="EMBL" id="VFOZ01000002">
    <property type="protein sequence ID" value="TQL90614.1"/>
    <property type="molecule type" value="Genomic_DNA"/>
</dbReference>
<dbReference type="GO" id="GO:0032259">
    <property type="term" value="P:methylation"/>
    <property type="evidence" value="ECO:0007669"/>
    <property type="project" value="UniProtKB-KW"/>
</dbReference>
<dbReference type="InterPro" id="IPR041698">
    <property type="entry name" value="Methyltransf_25"/>
</dbReference>
<sequence length="249" mass="27036">MMMLREWDAETYDSLPLPHLRWGARTLERFSFAGDETVLEAGCGTGRDTEALLGVLPRGRVIAVDGSARMLERLRTRLAGRLDRVEAIQADLTAPLPLTEKADAAFSVATFHWIRDHDALFANIAGALRPGARFAADCGGKGNVAAVQAAIDDVLGERTDTWSFAGAEETGERLERAGFTDVEVALVPDPARLEPGAQFHSFLATVVLGAHLDRMPPAEHEEFVTAVADRLSEPVVDYVRLVFSARRAG</sequence>
<organism evidence="4 5">
    <name type="scientific">Actinoallomurus bryophytorum</name>
    <dbReference type="NCBI Taxonomy" id="1490222"/>
    <lineage>
        <taxon>Bacteria</taxon>
        <taxon>Bacillati</taxon>
        <taxon>Actinomycetota</taxon>
        <taxon>Actinomycetes</taxon>
        <taxon>Streptosporangiales</taxon>
        <taxon>Thermomonosporaceae</taxon>
        <taxon>Actinoallomurus</taxon>
    </lineage>
</organism>
<accession>A0A543C0K8</accession>
<dbReference type="AlphaFoldDB" id="A0A543C0K8"/>
<dbReference type="RefSeq" id="WP_221640658.1">
    <property type="nucleotide sequence ID" value="NZ_VFOZ01000002.1"/>
</dbReference>
<keyword evidence="5" id="KW-1185">Reference proteome</keyword>
<name>A0A543C0K8_9ACTN</name>
<evidence type="ECO:0000256" key="2">
    <source>
        <dbReference type="ARBA" id="ARBA00022679"/>
    </source>
</evidence>
<evidence type="ECO:0000256" key="1">
    <source>
        <dbReference type="ARBA" id="ARBA00022603"/>
    </source>
</evidence>
<dbReference type="CDD" id="cd02440">
    <property type="entry name" value="AdoMet_MTases"/>
    <property type="match status" value="1"/>
</dbReference>
<dbReference type="PANTHER" id="PTHR43861">
    <property type="entry name" value="TRANS-ACONITATE 2-METHYLTRANSFERASE-RELATED"/>
    <property type="match status" value="1"/>
</dbReference>
<dbReference type="InterPro" id="IPR029063">
    <property type="entry name" value="SAM-dependent_MTases_sf"/>
</dbReference>
<keyword evidence="1 4" id="KW-0489">Methyltransferase</keyword>
<protein>
    <submittedName>
        <fullName evidence="4">Trans-aconitate 2-methyltransferase</fullName>
    </submittedName>
</protein>